<evidence type="ECO:0000313" key="4">
    <source>
        <dbReference type="Proteomes" id="UP000712157"/>
    </source>
</evidence>
<dbReference type="InterPro" id="IPR001387">
    <property type="entry name" value="Cro/C1-type_HTH"/>
</dbReference>
<dbReference type="InterPro" id="IPR010982">
    <property type="entry name" value="Lambda_DNA-bd_dom_sf"/>
</dbReference>
<proteinExistence type="predicted"/>
<name>A0A949K2F3_9FIRM</name>
<sequence>MKFNERLKELREKSKLTQEQLAKISGVSSRMIQRYEYGTSRPRLDAAEKLAKALNVTTDQLLGNGDMLVAQAAEKYGSRGAKQAQQLTEEVTGLFAGGEMAQEDMDVMMKAIQDAYWIAKEKNKKYTPKKYRSEE</sequence>
<dbReference type="GO" id="GO:0003677">
    <property type="term" value="F:DNA binding"/>
    <property type="evidence" value="ECO:0007669"/>
    <property type="project" value="UniProtKB-KW"/>
</dbReference>
<accession>A0A949K2F3</accession>
<comment type="caution">
    <text evidence="3">The sequence shown here is derived from an EMBL/GenBank/DDBJ whole genome shotgun (WGS) entry which is preliminary data.</text>
</comment>
<dbReference type="Pfam" id="PF01381">
    <property type="entry name" value="HTH_3"/>
    <property type="match status" value="1"/>
</dbReference>
<dbReference type="Gene3D" id="1.10.260.40">
    <property type="entry name" value="lambda repressor-like DNA-binding domains"/>
    <property type="match status" value="1"/>
</dbReference>
<gene>
    <name evidence="3" type="ORF">KTH89_16130</name>
</gene>
<dbReference type="SMART" id="SM00530">
    <property type="entry name" value="HTH_XRE"/>
    <property type="match status" value="1"/>
</dbReference>
<dbReference type="CDD" id="cd00093">
    <property type="entry name" value="HTH_XRE"/>
    <property type="match status" value="1"/>
</dbReference>
<keyword evidence="1" id="KW-0238">DNA-binding</keyword>
<reference evidence="3" key="1">
    <citation type="submission" date="2021-06" db="EMBL/GenBank/DDBJ databases">
        <title>Description of novel taxa of the family Lachnospiraceae.</title>
        <authorList>
            <person name="Chaplin A.V."/>
            <person name="Sokolova S.R."/>
            <person name="Pikina A.P."/>
            <person name="Korzhanova M."/>
            <person name="Belova V."/>
            <person name="Korostin D."/>
            <person name="Efimov B.A."/>
        </authorList>
    </citation>
    <scope>NUCLEOTIDE SEQUENCE</scope>
    <source>
        <strain evidence="3">ASD5720</strain>
    </source>
</reference>
<dbReference type="PANTHER" id="PTHR46558:SF11">
    <property type="entry name" value="HTH-TYPE TRANSCRIPTIONAL REGULATOR XRE"/>
    <property type="match status" value="1"/>
</dbReference>
<dbReference type="SUPFAM" id="SSF47413">
    <property type="entry name" value="lambda repressor-like DNA-binding domains"/>
    <property type="match status" value="1"/>
</dbReference>
<keyword evidence="4" id="KW-1185">Reference proteome</keyword>
<evidence type="ECO:0000313" key="3">
    <source>
        <dbReference type="EMBL" id="MBU9738072.1"/>
    </source>
</evidence>
<dbReference type="PROSITE" id="PS50943">
    <property type="entry name" value="HTH_CROC1"/>
    <property type="match status" value="1"/>
</dbReference>
<organism evidence="3 4">
    <name type="scientific">Diplocloster agilis</name>
    <dbReference type="NCBI Taxonomy" id="2850323"/>
    <lineage>
        <taxon>Bacteria</taxon>
        <taxon>Bacillati</taxon>
        <taxon>Bacillota</taxon>
        <taxon>Clostridia</taxon>
        <taxon>Lachnospirales</taxon>
        <taxon>Lachnospiraceae</taxon>
        <taxon>Diplocloster</taxon>
    </lineage>
</organism>
<dbReference type="PANTHER" id="PTHR46558">
    <property type="entry name" value="TRACRIPTIONAL REGULATORY PROTEIN-RELATED-RELATED"/>
    <property type="match status" value="1"/>
</dbReference>
<evidence type="ECO:0000259" key="2">
    <source>
        <dbReference type="PROSITE" id="PS50943"/>
    </source>
</evidence>
<protein>
    <submittedName>
        <fullName evidence="3">Helix-turn-helix domain-containing protein</fullName>
    </submittedName>
</protein>
<feature type="domain" description="HTH cro/C1-type" evidence="2">
    <location>
        <begin position="7"/>
        <end position="61"/>
    </location>
</feature>
<evidence type="ECO:0000256" key="1">
    <source>
        <dbReference type="ARBA" id="ARBA00023125"/>
    </source>
</evidence>
<dbReference type="EMBL" id="JAHQCW010000029">
    <property type="protein sequence ID" value="MBU9738072.1"/>
    <property type="molecule type" value="Genomic_DNA"/>
</dbReference>
<dbReference type="RefSeq" id="WP_238722376.1">
    <property type="nucleotide sequence ID" value="NZ_JAHQCW010000029.1"/>
</dbReference>
<dbReference type="AlphaFoldDB" id="A0A949K2F3"/>
<dbReference type="Proteomes" id="UP000712157">
    <property type="component" value="Unassembled WGS sequence"/>
</dbReference>